<dbReference type="Pfam" id="PF05036">
    <property type="entry name" value="SPOR"/>
    <property type="match status" value="1"/>
</dbReference>
<evidence type="ECO:0000313" key="4">
    <source>
        <dbReference type="Proteomes" id="UP000198796"/>
    </source>
</evidence>
<protein>
    <submittedName>
        <fullName evidence="3">Sporulation related domain-containing protein</fullName>
    </submittedName>
</protein>
<dbReference type="GO" id="GO:0042834">
    <property type="term" value="F:peptidoglycan binding"/>
    <property type="evidence" value="ECO:0007669"/>
    <property type="project" value="InterPro"/>
</dbReference>
<dbReference type="RefSeq" id="WP_175501252.1">
    <property type="nucleotide sequence ID" value="NZ_FOJU01000003.1"/>
</dbReference>
<feature type="chain" id="PRO_5011698329" evidence="1">
    <location>
        <begin position="20"/>
        <end position="287"/>
    </location>
</feature>
<dbReference type="Proteomes" id="UP000198796">
    <property type="component" value="Unassembled WGS sequence"/>
</dbReference>
<organism evidence="3 4">
    <name type="scientific">Poseidonocella pacifica</name>
    <dbReference type="NCBI Taxonomy" id="871651"/>
    <lineage>
        <taxon>Bacteria</taxon>
        <taxon>Pseudomonadati</taxon>
        <taxon>Pseudomonadota</taxon>
        <taxon>Alphaproteobacteria</taxon>
        <taxon>Rhodobacterales</taxon>
        <taxon>Roseobacteraceae</taxon>
        <taxon>Poseidonocella</taxon>
    </lineage>
</organism>
<dbReference type="STRING" id="871651.SAMN05421688_2163"/>
<dbReference type="InterPro" id="IPR007730">
    <property type="entry name" value="SPOR-like_dom"/>
</dbReference>
<dbReference type="SUPFAM" id="SSF110997">
    <property type="entry name" value="Sporulation related repeat"/>
    <property type="match status" value="1"/>
</dbReference>
<dbReference type="EMBL" id="FOJU01000003">
    <property type="protein sequence ID" value="SFA99117.1"/>
    <property type="molecule type" value="Genomic_DNA"/>
</dbReference>
<dbReference type="InterPro" id="IPR036680">
    <property type="entry name" value="SPOR-like_sf"/>
</dbReference>
<name>A0A1I0XEI9_9RHOB</name>
<dbReference type="AlphaFoldDB" id="A0A1I0XEI9"/>
<keyword evidence="1" id="KW-0732">Signal</keyword>
<dbReference type="Gene3D" id="3.30.70.1070">
    <property type="entry name" value="Sporulation related repeat"/>
    <property type="match status" value="1"/>
</dbReference>
<reference evidence="3 4" key="1">
    <citation type="submission" date="2016-10" db="EMBL/GenBank/DDBJ databases">
        <authorList>
            <person name="de Groot N.N."/>
        </authorList>
    </citation>
    <scope>NUCLEOTIDE SEQUENCE [LARGE SCALE GENOMIC DNA]</scope>
    <source>
        <strain evidence="3 4">DSM 29316</strain>
    </source>
</reference>
<evidence type="ECO:0000256" key="1">
    <source>
        <dbReference type="SAM" id="SignalP"/>
    </source>
</evidence>
<feature type="domain" description="SPOR" evidence="2">
    <location>
        <begin position="210"/>
        <end position="287"/>
    </location>
</feature>
<proteinExistence type="predicted"/>
<dbReference type="PROSITE" id="PS51724">
    <property type="entry name" value="SPOR"/>
    <property type="match status" value="1"/>
</dbReference>
<accession>A0A1I0XEI9</accession>
<evidence type="ECO:0000259" key="2">
    <source>
        <dbReference type="PROSITE" id="PS51724"/>
    </source>
</evidence>
<sequence length="287" mass="30942">MPAFRLICLLLMLSVRVEAAPFENSVAGADQYVDSNGCLHVRALIEDRMTWVPLMRQDRSQVCGLSDNAMEVAHTTAPETDIRNESDLPYEVLSAAARLKRDPACGSVGGTRQELTLGARRYELSCLPAGAHGGSTVSVRALPPLPPSVPVQKTASLKAPLPSVLPPPTVRAEDARPLTRVAPKAPEVIAGGVPITIKQAEPRPARAKAHSPLARPYVQLGTFSVVANANRTEGRLRAAGLPVKRQLLRRRGKELHVVMAGPFTSRERRARALDVAHAAGLKDAFYR</sequence>
<feature type="signal peptide" evidence="1">
    <location>
        <begin position="1"/>
        <end position="19"/>
    </location>
</feature>
<gene>
    <name evidence="3" type="ORF">SAMN05421688_2163</name>
</gene>
<evidence type="ECO:0000313" key="3">
    <source>
        <dbReference type="EMBL" id="SFA99117.1"/>
    </source>
</evidence>
<keyword evidence="4" id="KW-1185">Reference proteome</keyword>